<keyword evidence="6 7" id="KW-0143">Chaperone</keyword>
<evidence type="ECO:0000256" key="8">
    <source>
        <dbReference type="RuleBase" id="RU004478"/>
    </source>
</evidence>
<dbReference type="InterPro" id="IPR009012">
    <property type="entry name" value="GrpE_head"/>
</dbReference>
<name>A0A7R9Y222_MICPS</name>
<organism evidence="11">
    <name type="scientific">Micromonas pusilla</name>
    <name type="common">Picoplanktonic green alga</name>
    <name type="synonym">Chromulina pusilla</name>
    <dbReference type="NCBI Taxonomy" id="38833"/>
    <lineage>
        <taxon>Eukaryota</taxon>
        <taxon>Viridiplantae</taxon>
        <taxon>Chlorophyta</taxon>
        <taxon>Mamiellophyceae</taxon>
        <taxon>Mamiellales</taxon>
        <taxon>Mamiellaceae</taxon>
        <taxon>Micromonas</taxon>
    </lineage>
</organism>
<evidence type="ECO:0000256" key="3">
    <source>
        <dbReference type="ARBA" id="ARBA00011738"/>
    </source>
</evidence>
<feature type="coiled-coil region" evidence="9">
    <location>
        <begin position="128"/>
        <end position="155"/>
    </location>
</feature>
<keyword evidence="7" id="KW-0496">Mitochondrion</keyword>
<dbReference type="GO" id="GO:0005759">
    <property type="term" value="C:mitochondrial matrix"/>
    <property type="evidence" value="ECO:0007669"/>
    <property type="project" value="UniProtKB-SubCell"/>
</dbReference>
<evidence type="ECO:0000256" key="4">
    <source>
        <dbReference type="ARBA" id="ARBA00022490"/>
    </source>
</evidence>
<dbReference type="HAMAP" id="MF_01151">
    <property type="entry name" value="GrpE"/>
    <property type="match status" value="1"/>
</dbReference>
<evidence type="ECO:0000256" key="7">
    <source>
        <dbReference type="RuleBase" id="RU000640"/>
    </source>
</evidence>
<dbReference type="Pfam" id="PF01025">
    <property type="entry name" value="GrpE"/>
    <property type="match status" value="1"/>
</dbReference>
<feature type="region of interest" description="Disordered" evidence="10">
    <location>
        <begin position="59"/>
        <end position="111"/>
    </location>
</feature>
<comment type="subcellular location">
    <subcellularLocation>
        <location evidence="1">Cytoplasm</location>
    </subcellularLocation>
    <subcellularLocation>
        <location evidence="7">Mitochondrion matrix</location>
    </subcellularLocation>
</comment>
<dbReference type="InterPro" id="IPR000740">
    <property type="entry name" value="GrpE"/>
</dbReference>
<dbReference type="EMBL" id="HBDY01008966">
    <property type="protein sequence ID" value="CAD8239371.1"/>
    <property type="molecule type" value="Transcribed_RNA"/>
</dbReference>
<dbReference type="SUPFAM" id="SSF51064">
    <property type="entry name" value="Head domain of nucleotide exchange factor GrpE"/>
    <property type="match status" value="1"/>
</dbReference>
<dbReference type="PRINTS" id="PR00773">
    <property type="entry name" value="GRPEPROTEIN"/>
</dbReference>
<comment type="similarity">
    <text evidence="2 8">Belongs to the GrpE family.</text>
</comment>
<dbReference type="Gene3D" id="2.30.22.10">
    <property type="entry name" value="Head domain of nucleotide exchange factor GrpE"/>
    <property type="match status" value="1"/>
</dbReference>
<evidence type="ECO:0000256" key="2">
    <source>
        <dbReference type="ARBA" id="ARBA00009054"/>
    </source>
</evidence>
<proteinExistence type="inferred from homology"/>
<evidence type="ECO:0000256" key="6">
    <source>
        <dbReference type="ARBA" id="ARBA00023186"/>
    </source>
</evidence>
<reference evidence="11" key="1">
    <citation type="submission" date="2021-01" db="EMBL/GenBank/DDBJ databases">
        <authorList>
            <person name="Corre E."/>
            <person name="Pelletier E."/>
            <person name="Niang G."/>
            <person name="Scheremetjew M."/>
            <person name="Finn R."/>
            <person name="Kale V."/>
            <person name="Holt S."/>
            <person name="Cochrane G."/>
            <person name="Meng A."/>
            <person name="Brown T."/>
            <person name="Cohen L."/>
        </authorList>
    </citation>
    <scope>NUCLEOTIDE SEQUENCE</scope>
    <source>
        <strain evidence="11">RCC1614</strain>
    </source>
</reference>
<dbReference type="GO" id="GO:0051082">
    <property type="term" value="F:unfolded protein binding"/>
    <property type="evidence" value="ECO:0007669"/>
    <property type="project" value="TreeGrafter"/>
</dbReference>
<dbReference type="CDD" id="cd00446">
    <property type="entry name" value="GrpE"/>
    <property type="match status" value="1"/>
</dbReference>
<dbReference type="AlphaFoldDB" id="A0A7R9Y222"/>
<feature type="region of interest" description="Disordered" evidence="10">
    <location>
        <begin position="16"/>
        <end position="44"/>
    </location>
</feature>
<accession>A0A7R9Y222</accession>
<dbReference type="GO" id="GO:0000774">
    <property type="term" value="F:adenyl-nucleotide exchange factor activity"/>
    <property type="evidence" value="ECO:0007669"/>
    <property type="project" value="InterPro"/>
</dbReference>
<dbReference type="PANTHER" id="PTHR21237:SF40">
    <property type="entry name" value="CELL CYCLE AND APOPTOSIS REGULATOR PROTEIN 2"/>
    <property type="match status" value="1"/>
</dbReference>
<keyword evidence="5" id="KW-0346">Stress response</keyword>
<dbReference type="GO" id="GO:0051087">
    <property type="term" value="F:protein-folding chaperone binding"/>
    <property type="evidence" value="ECO:0007669"/>
    <property type="project" value="InterPro"/>
</dbReference>
<sequence length="303" mass="33094">MVFTTLALGAKAVAPRANVGRESTKGVSIRRQTPTPAFASKSRNERCLAKIPTVRKSSSRLIVRAAGGEGEEDDEENQRRETEAEVEVVDDDEDEDEDDEDEGSAPPPPSKCEELIAKLEESMDAPELAELAAEVKAIETAFKDLQAANVGLEDQTGALKDQYLRLNADFDNFKKRTIKEKEQLATNAKSRVFEAMLPALDNFDLAKANLKTENEGEEKIAKSYEGLVDGLMTILSAQGLSTVAGVGSPFDPNFHEAIMREESEEHPEDTISEEFRKGYKMGEDQLVRAAMVKVSSGPPASGE</sequence>
<evidence type="ECO:0000313" key="11">
    <source>
        <dbReference type="EMBL" id="CAD8239371.1"/>
    </source>
</evidence>
<keyword evidence="4" id="KW-0963">Cytoplasm</keyword>
<dbReference type="InterPro" id="IPR013805">
    <property type="entry name" value="GrpE_CC"/>
</dbReference>
<dbReference type="PROSITE" id="PS01071">
    <property type="entry name" value="GRPE"/>
    <property type="match status" value="1"/>
</dbReference>
<dbReference type="GO" id="GO:0006457">
    <property type="term" value="P:protein folding"/>
    <property type="evidence" value="ECO:0007669"/>
    <property type="project" value="InterPro"/>
</dbReference>
<gene>
    <name evidence="11" type="ORF">MPUS1402_LOCUS6678</name>
</gene>
<dbReference type="SUPFAM" id="SSF58014">
    <property type="entry name" value="Coiled-coil domain of nucleotide exchange factor GrpE"/>
    <property type="match status" value="1"/>
</dbReference>
<dbReference type="PANTHER" id="PTHR21237">
    <property type="entry name" value="GRPE PROTEIN"/>
    <property type="match status" value="1"/>
</dbReference>
<evidence type="ECO:0000256" key="9">
    <source>
        <dbReference type="SAM" id="Coils"/>
    </source>
</evidence>
<protein>
    <recommendedName>
        <fullName evidence="7">GrpE protein homolog</fullName>
    </recommendedName>
</protein>
<comment type="subunit">
    <text evidence="3">Homodimer.</text>
</comment>
<dbReference type="FunFam" id="2.30.22.10:FF:000001">
    <property type="entry name" value="Protein GrpE"/>
    <property type="match status" value="1"/>
</dbReference>
<evidence type="ECO:0000256" key="1">
    <source>
        <dbReference type="ARBA" id="ARBA00004496"/>
    </source>
</evidence>
<dbReference type="GO" id="GO:0042803">
    <property type="term" value="F:protein homodimerization activity"/>
    <property type="evidence" value="ECO:0007669"/>
    <property type="project" value="InterPro"/>
</dbReference>
<feature type="compositionally biased region" description="Acidic residues" evidence="10">
    <location>
        <begin position="84"/>
        <end position="103"/>
    </location>
</feature>
<dbReference type="Gene3D" id="3.90.20.20">
    <property type="match status" value="1"/>
</dbReference>
<evidence type="ECO:0000256" key="5">
    <source>
        <dbReference type="ARBA" id="ARBA00023016"/>
    </source>
</evidence>
<comment type="function">
    <text evidence="7">Essential component of the PAM complex, a complex required for the translocation of transit peptide-containing proteins from the inner membrane into the mitochondrial matrix in an ATP-dependent manner.</text>
</comment>
<evidence type="ECO:0000256" key="10">
    <source>
        <dbReference type="SAM" id="MobiDB-lite"/>
    </source>
</evidence>
<keyword evidence="9" id="KW-0175">Coiled coil</keyword>